<reference evidence="1" key="1">
    <citation type="submission" date="2020-07" db="EMBL/GenBank/DDBJ databases">
        <title>Multicomponent nature underlies the extraordinary mechanical properties of spider dragline silk.</title>
        <authorList>
            <person name="Kono N."/>
            <person name="Nakamura H."/>
            <person name="Mori M."/>
            <person name="Yoshida Y."/>
            <person name="Ohtoshi R."/>
            <person name="Malay A.D."/>
            <person name="Moran D.A.P."/>
            <person name="Tomita M."/>
            <person name="Numata K."/>
            <person name="Arakawa K."/>
        </authorList>
    </citation>
    <scope>NUCLEOTIDE SEQUENCE</scope>
</reference>
<evidence type="ECO:0000313" key="2">
    <source>
        <dbReference type="Proteomes" id="UP000887116"/>
    </source>
</evidence>
<keyword evidence="2" id="KW-1185">Reference proteome</keyword>
<name>A0A8X6H3R1_TRICU</name>
<dbReference type="Proteomes" id="UP000887116">
    <property type="component" value="Unassembled WGS sequence"/>
</dbReference>
<sequence>MVQHKCFRIFHTCLNAPYNVCPKFLGLICCWQHRPTELRVEKLRWGSSFMIPVSVASVLRPTVTGDETNWLSFGLKISGWSNPSADFNCSGSIIIANGRLSAKGMSSFRQEQEDYMFEYLQRCENAKHSHRIEKSGEKCRIMVTAQCLHSIGLLAKCMRHCLAFHRHNPICY</sequence>
<comment type="caution">
    <text evidence="1">The sequence shown here is derived from an EMBL/GenBank/DDBJ whole genome shotgun (WGS) entry which is preliminary data.</text>
</comment>
<evidence type="ECO:0000313" key="1">
    <source>
        <dbReference type="EMBL" id="GFR16502.1"/>
    </source>
</evidence>
<protein>
    <submittedName>
        <fullName evidence="1">Uncharacterized protein</fullName>
    </submittedName>
</protein>
<gene>
    <name evidence="1" type="ORF">TNCT_188281</name>
</gene>
<accession>A0A8X6H3R1</accession>
<dbReference type="EMBL" id="BMAO01007517">
    <property type="protein sequence ID" value="GFR16502.1"/>
    <property type="molecule type" value="Genomic_DNA"/>
</dbReference>
<dbReference type="AlphaFoldDB" id="A0A8X6H3R1"/>
<organism evidence="1 2">
    <name type="scientific">Trichonephila clavata</name>
    <name type="common">Joro spider</name>
    <name type="synonym">Nephila clavata</name>
    <dbReference type="NCBI Taxonomy" id="2740835"/>
    <lineage>
        <taxon>Eukaryota</taxon>
        <taxon>Metazoa</taxon>
        <taxon>Ecdysozoa</taxon>
        <taxon>Arthropoda</taxon>
        <taxon>Chelicerata</taxon>
        <taxon>Arachnida</taxon>
        <taxon>Araneae</taxon>
        <taxon>Araneomorphae</taxon>
        <taxon>Entelegynae</taxon>
        <taxon>Araneoidea</taxon>
        <taxon>Nephilidae</taxon>
        <taxon>Trichonephila</taxon>
    </lineage>
</organism>
<proteinExistence type="predicted"/>